<dbReference type="PIRSF" id="PIRSF017300">
    <property type="entry name" value="snoRNP_Mpp10"/>
    <property type="match status" value="1"/>
</dbReference>
<dbReference type="GO" id="GO:0006364">
    <property type="term" value="P:rRNA processing"/>
    <property type="evidence" value="ECO:0007669"/>
    <property type="project" value="UniProtKB-KW"/>
</dbReference>
<dbReference type="AlphaFoldDB" id="A0AAW0Y5Q4"/>
<evidence type="ECO:0000256" key="4">
    <source>
        <dbReference type="ARBA" id="ARBA00023242"/>
    </source>
</evidence>
<accession>A0AAW0Y5Q4</accession>
<keyword evidence="5 7" id="KW-0687">Ribonucleoprotein</keyword>
<evidence type="ECO:0000256" key="5">
    <source>
        <dbReference type="ARBA" id="ARBA00023274"/>
    </source>
</evidence>
<feature type="compositionally biased region" description="Basic and acidic residues" evidence="9">
    <location>
        <begin position="345"/>
        <end position="377"/>
    </location>
</feature>
<dbReference type="GO" id="GO:0034457">
    <property type="term" value="C:Mpp10 complex"/>
    <property type="evidence" value="ECO:0007669"/>
    <property type="project" value="UniProtKB-UniRule"/>
</dbReference>
<feature type="compositionally biased region" description="Basic and acidic residues" evidence="9">
    <location>
        <begin position="309"/>
        <end position="329"/>
    </location>
</feature>
<proteinExistence type="inferred from homology"/>
<keyword evidence="2 7" id="KW-0690">Ribosome biogenesis</keyword>
<feature type="compositionally biased region" description="Acidic residues" evidence="9">
    <location>
        <begin position="208"/>
        <end position="226"/>
    </location>
</feature>
<evidence type="ECO:0000256" key="3">
    <source>
        <dbReference type="ARBA" id="ARBA00022552"/>
    </source>
</evidence>
<evidence type="ECO:0000256" key="1">
    <source>
        <dbReference type="ARBA" id="ARBA00004604"/>
    </source>
</evidence>
<feature type="region of interest" description="Disordered" evidence="9">
    <location>
        <begin position="202"/>
        <end position="226"/>
    </location>
</feature>
<evidence type="ECO:0000313" key="10">
    <source>
        <dbReference type="EMBL" id="KAK8747376.1"/>
    </source>
</evidence>
<evidence type="ECO:0000256" key="7">
    <source>
        <dbReference type="PIRNR" id="PIRNR017300"/>
    </source>
</evidence>
<evidence type="ECO:0000256" key="9">
    <source>
        <dbReference type="SAM" id="MobiDB-lite"/>
    </source>
</evidence>
<keyword evidence="11" id="KW-1185">Reference proteome</keyword>
<dbReference type="EMBL" id="JARKIK010000015">
    <property type="protein sequence ID" value="KAK8747376.1"/>
    <property type="molecule type" value="Genomic_DNA"/>
</dbReference>
<dbReference type="InterPro" id="IPR012173">
    <property type="entry name" value="Mpp10"/>
</dbReference>
<evidence type="ECO:0000256" key="8">
    <source>
        <dbReference type="SAM" id="Coils"/>
    </source>
</evidence>
<evidence type="ECO:0000313" key="11">
    <source>
        <dbReference type="Proteomes" id="UP001445076"/>
    </source>
</evidence>
<dbReference type="Proteomes" id="UP001445076">
    <property type="component" value="Unassembled WGS sequence"/>
</dbReference>
<keyword evidence="8" id="KW-0175">Coiled coil</keyword>
<feature type="region of interest" description="Disordered" evidence="9">
    <location>
        <begin position="147"/>
        <end position="170"/>
    </location>
</feature>
<dbReference type="Pfam" id="PF04006">
    <property type="entry name" value="Mpp10"/>
    <property type="match status" value="1"/>
</dbReference>
<comment type="caution">
    <text evidence="10">The sequence shown here is derived from an EMBL/GenBank/DDBJ whole genome shotgun (WGS) entry which is preliminary data.</text>
</comment>
<feature type="region of interest" description="Disordered" evidence="9">
    <location>
        <begin position="672"/>
        <end position="696"/>
    </location>
</feature>
<feature type="compositionally biased region" description="Basic and acidic residues" evidence="9">
    <location>
        <begin position="612"/>
        <end position="625"/>
    </location>
</feature>
<keyword evidence="3 7" id="KW-0698">rRNA processing</keyword>
<keyword evidence="4 7" id="KW-0539">Nucleus</keyword>
<feature type="compositionally biased region" description="Basic and acidic residues" evidence="9">
    <location>
        <begin position="577"/>
        <end position="592"/>
    </location>
</feature>
<evidence type="ECO:0000256" key="6">
    <source>
        <dbReference type="ARBA" id="ARBA00029455"/>
    </source>
</evidence>
<feature type="compositionally biased region" description="Basic residues" evidence="9">
    <location>
        <begin position="593"/>
        <end position="610"/>
    </location>
</feature>
<dbReference type="GO" id="GO:0005732">
    <property type="term" value="C:sno(s)RNA-containing ribonucleoprotein complex"/>
    <property type="evidence" value="ECO:0007669"/>
    <property type="project" value="UniProtKB-UniRule"/>
</dbReference>
<protein>
    <recommendedName>
        <fullName evidence="7">U3 small nucleolar ribonucleoprotein protein MPP10</fullName>
    </recommendedName>
</protein>
<organism evidence="10 11">
    <name type="scientific">Cherax quadricarinatus</name>
    <name type="common">Australian red claw crayfish</name>
    <dbReference type="NCBI Taxonomy" id="27406"/>
    <lineage>
        <taxon>Eukaryota</taxon>
        <taxon>Metazoa</taxon>
        <taxon>Ecdysozoa</taxon>
        <taxon>Arthropoda</taxon>
        <taxon>Crustacea</taxon>
        <taxon>Multicrustacea</taxon>
        <taxon>Malacostraca</taxon>
        <taxon>Eumalacostraca</taxon>
        <taxon>Eucarida</taxon>
        <taxon>Decapoda</taxon>
        <taxon>Pleocyemata</taxon>
        <taxon>Astacidea</taxon>
        <taxon>Parastacoidea</taxon>
        <taxon>Parastacidae</taxon>
        <taxon>Cherax</taxon>
    </lineage>
</organism>
<dbReference type="PANTHER" id="PTHR17039:SF0">
    <property type="entry name" value="U3 SMALL NUCLEOLAR RIBONUCLEOPROTEIN PROTEIN MPP10"/>
    <property type="match status" value="1"/>
</dbReference>
<comment type="subcellular location">
    <subcellularLocation>
        <location evidence="1 7">Nucleus</location>
        <location evidence="1 7">Nucleolus</location>
    </subcellularLocation>
</comment>
<comment type="similarity">
    <text evidence="6 7">Belongs to the MPP10 family.</text>
</comment>
<evidence type="ECO:0000256" key="2">
    <source>
        <dbReference type="ARBA" id="ARBA00022517"/>
    </source>
</evidence>
<sequence length="696" mass="80592">MKANKAKFEDICKGFTDLLKNPEDYLRPNSNLREAWVEQTKRVYNFLKEEERKYNLPSPKDALPQLYTDGLDTEQIWQLVELQNKSLLAAPDDFQGLDEVNLCFMVAKLSSLAKYGRLSLAESGAPDESITYSSDDEEDYNNVYQDDNDLLMDNSEDNDEPSNEDSDNEDIFENAKGLKDIGLNINFDNSSDDEEDNFDELIAPEGKESDDEEEEDADDGNDDDVSNELAFKKLKEKGKESESIQKFGNTEVDTKFFKLRESEWVADNDIIGQNYNMDSEEIDFMEDISDESEGEEGVMYDAFFDVSNDEDKRKKSKKMSEPLNDHNMDVEEDEEDQDNFGRSQTNDEKLLKQDDSSHDEGEVHILGSKKKEAKSTFEMEREKALKVIETLEDANISERPWYLRGEALSTDRPENSALEEHMEYDIVARQKPVITEDTTSQIEKIIMNRIRIKAWDDVERKVKQTQDPYEFKKKLLLDQEKNKKSLAEIYEEEYVKQQKKGEQEEEELQEHKEIKERMDKLFMKLDALANYHYTPKQTCAEVKIQSNLPAINVEEATPVTASDATLLAPQEILEPVHGELRGKTEYTSTDKKRDRRVKKSHQKKRSKLQQKKLQEKLKKAGTDGKLDAKSTMKVIEKAVKSGQVKMLEGKQHNVVRSSQTFFKKLEEDTVQKLQENKNQHSRKKRIEHKSVSKLLL</sequence>
<feature type="region of interest" description="Disordered" evidence="9">
    <location>
        <begin position="302"/>
        <end position="377"/>
    </location>
</feature>
<feature type="region of interest" description="Disordered" evidence="9">
    <location>
        <begin position="577"/>
        <end position="625"/>
    </location>
</feature>
<name>A0AAW0Y5Q4_CHEQU</name>
<comment type="function">
    <text evidence="7">Involved in nucleolar processing of pre-18S ribosomal RNA.</text>
</comment>
<feature type="region of interest" description="Disordered" evidence="9">
    <location>
        <begin position="123"/>
        <end position="142"/>
    </location>
</feature>
<dbReference type="GO" id="GO:0032040">
    <property type="term" value="C:small-subunit processome"/>
    <property type="evidence" value="ECO:0007669"/>
    <property type="project" value="TreeGrafter"/>
</dbReference>
<dbReference type="PANTHER" id="PTHR17039">
    <property type="entry name" value="U3 SMALL NUCLEOLAR RIBONUCLEOPROTEIN PROTEIN MPP10"/>
    <property type="match status" value="1"/>
</dbReference>
<reference evidence="10 11" key="1">
    <citation type="journal article" date="2024" name="BMC Genomics">
        <title>Genome assembly of redclaw crayfish (Cherax quadricarinatus) provides insights into its immune adaptation and hypoxia tolerance.</title>
        <authorList>
            <person name="Liu Z."/>
            <person name="Zheng J."/>
            <person name="Li H."/>
            <person name="Fang K."/>
            <person name="Wang S."/>
            <person name="He J."/>
            <person name="Zhou D."/>
            <person name="Weng S."/>
            <person name="Chi M."/>
            <person name="Gu Z."/>
            <person name="He J."/>
            <person name="Li F."/>
            <person name="Wang M."/>
        </authorList>
    </citation>
    <scope>NUCLEOTIDE SEQUENCE [LARGE SCALE GENOMIC DNA]</scope>
    <source>
        <strain evidence="10">ZL_2023a</strain>
    </source>
</reference>
<gene>
    <name evidence="10" type="ORF">OTU49_016782</name>
</gene>
<feature type="coiled-coil region" evidence="8">
    <location>
        <begin position="487"/>
        <end position="521"/>
    </location>
</feature>